<accession>A0A9X6NLD6</accession>
<dbReference type="AlphaFoldDB" id="A0A9X6NLD6"/>
<protein>
    <submittedName>
        <fullName evidence="1">Uncharacterized protein</fullName>
    </submittedName>
</protein>
<reference evidence="2" key="1">
    <citation type="submission" date="2017-01" db="EMBL/GenBank/DDBJ databases">
        <title>Comparative genomics of anhydrobiosis in the tardigrade Hypsibius dujardini.</title>
        <authorList>
            <person name="Yoshida Y."/>
            <person name="Koutsovoulos G."/>
            <person name="Laetsch D."/>
            <person name="Stevens L."/>
            <person name="Kumar S."/>
            <person name="Horikawa D."/>
            <person name="Ishino K."/>
            <person name="Komine S."/>
            <person name="Tomita M."/>
            <person name="Blaxter M."/>
            <person name="Arakawa K."/>
        </authorList>
    </citation>
    <scope>NUCLEOTIDE SEQUENCE [LARGE SCALE GENOMIC DNA]</scope>
    <source>
        <strain evidence="2">Z151</strain>
    </source>
</reference>
<dbReference type="Proteomes" id="UP000192578">
    <property type="component" value="Unassembled WGS sequence"/>
</dbReference>
<sequence>MDKLPILRRNLQEDGHTYCFSSEMYFLRTDGVVKPISPAAAHYVWVQAKLANLVPLLPYNGQGDTDVLEIIRAKLQDDNMPDNFICFLLVCGECRLV</sequence>
<evidence type="ECO:0000313" key="2">
    <source>
        <dbReference type="Proteomes" id="UP000192578"/>
    </source>
</evidence>
<evidence type="ECO:0000313" key="1">
    <source>
        <dbReference type="EMBL" id="OWA54886.1"/>
    </source>
</evidence>
<name>A0A9X6NLD6_HYPEX</name>
<comment type="caution">
    <text evidence="1">The sequence shown here is derived from an EMBL/GenBank/DDBJ whole genome shotgun (WGS) entry which is preliminary data.</text>
</comment>
<gene>
    <name evidence="1" type="ORF">BV898_19278</name>
</gene>
<dbReference type="EMBL" id="MTYJ01000477">
    <property type="protein sequence ID" value="OWA54886.1"/>
    <property type="molecule type" value="Genomic_DNA"/>
</dbReference>
<keyword evidence="2" id="KW-1185">Reference proteome</keyword>
<proteinExistence type="predicted"/>
<organism evidence="1 2">
    <name type="scientific">Hypsibius exemplaris</name>
    <name type="common">Freshwater tardigrade</name>
    <dbReference type="NCBI Taxonomy" id="2072580"/>
    <lineage>
        <taxon>Eukaryota</taxon>
        <taxon>Metazoa</taxon>
        <taxon>Ecdysozoa</taxon>
        <taxon>Tardigrada</taxon>
        <taxon>Eutardigrada</taxon>
        <taxon>Parachela</taxon>
        <taxon>Hypsibioidea</taxon>
        <taxon>Hypsibiidae</taxon>
        <taxon>Hypsibius</taxon>
    </lineage>
</organism>